<dbReference type="AlphaFoldDB" id="A0A963Z0D6"/>
<feature type="transmembrane region" description="Helical" evidence="5">
    <location>
        <begin position="365"/>
        <end position="384"/>
    </location>
</feature>
<comment type="subcellular location">
    <subcellularLocation>
        <location evidence="1">Membrane</location>
        <topology evidence="1">Multi-pass membrane protein</topology>
    </subcellularLocation>
</comment>
<feature type="transmembrane region" description="Helical" evidence="5">
    <location>
        <begin position="304"/>
        <end position="326"/>
    </location>
</feature>
<accession>A0A963Z0D6</accession>
<gene>
    <name evidence="7" type="ORF">ACELLULO517_04755</name>
</gene>
<evidence type="ECO:0000313" key="7">
    <source>
        <dbReference type="EMBL" id="MCB8879533.1"/>
    </source>
</evidence>
<feature type="transmembrane region" description="Helical" evidence="5">
    <location>
        <begin position="142"/>
        <end position="163"/>
    </location>
</feature>
<dbReference type="InterPro" id="IPR020846">
    <property type="entry name" value="MFS_dom"/>
</dbReference>
<feature type="transmembrane region" description="Helical" evidence="5">
    <location>
        <begin position="53"/>
        <end position="77"/>
    </location>
</feature>
<reference evidence="7 8" key="1">
    <citation type="journal article" date="2021" name="Microorganisms">
        <title>Acidisoma silvae sp. nov. and Acidisomacellulosilytica sp. nov., Two Acidophilic Bacteria Isolated from Decaying Wood, Hydrolyzing Cellulose and Producing Poly-3-hydroxybutyrate.</title>
        <authorList>
            <person name="Mieszkin S."/>
            <person name="Pouder E."/>
            <person name="Uroz S."/>
            <person name="Simon-Colin C."/>
            <person name="Alain K."/>
        </authorList>
    </citation>
    <scope>NUCLEOTIDE SEQUENCE [LARGE SCALE GENOMIC DNA]</scope>
    <source>
        <strain evidence="7 8">HW T5.17</strain>
    </source>
</reference>
<organism evidence="7 8">
    <name type="scientific">Acidisoma cellulosilyticum</name>
    <dbReference type="NCBI Taxonomy" id="2802395"/>
    <lineage>
        <taxon>Bacteria</taxon>
        <taxon>Pseudomonadati</taxon>
        <taxon>Pseudomonadota</taxon>
        <taxon>Alphaproteobacteria</taxon>
        <taxon>Acetobacterales</taxon>
        <taxon>Acidocellaceae</taxon>
        <taxon>Acidisoma</taxon>
    </lineage>
</organism>
<feature type="transmembrane region" description="Helical" evidence="5">
    <location>
        <begin position="20"/>
        <end position="41"/>
    </location>
</feature>
<evidence type="ECO:0000256" key="5">
    <source>
        <dbReference type="SAM" id="Phobius"/>
    </source>
</evidence>
<feature type="transmembrane region" description="Helical" evidence="5">
    <location>
        <begin position="232"/>
        <end position="249"/>
    </location>
</feature>
<proteinExistence type="predicted"/>
<keyword evidence="8" id="KW-1185">Reference proteome</keyword>
<dbReference type="PROSITE" id="PS50850">
    <property type="entry name" value="MFS"/>
    <property type="match status" value="1"/>
</dbReference>
<sequence length="475" mass="49125">MRRTDDAWAELRRTGLLGRFILICLGVWLHAADTLVTATILPKVVADIGGVDYMSWNLAIYECGSILSGAAAGMLCGKRGIKQVMLLGSALYGFGCVIAALAGSMEMLLVGRLAQGIGGGLLVTLSYVAIERSFPQHLWTKLFGVVSVLWGVGSLLGPLIGGVLADAGLWRLAFVSFAVQAFLLWIAAARWLPADRPNGRDRASFPFRQILLLLFATASIAEAGIAPGRAPPVLLCALGLLLLYGAARVDRISANPLLPQGLLAIRRPLGAGLFMVFALSAGTTGFATYGPLLLTVILGKSALFSGYILAVEAISWSLATITIANLPVFRGGWLIRLGCLCILGGIGGLSLAIPAGSLPGIIGSAMPQGAGFGLCWPAIVECIIDLADPQERALAAGAASTVQRIGYAVGAAGTGIAAHAAGLSADVTLATARSVGFWIFAGFAPLLLAGLVCCWRFSAQGRASIRSASSKALSP</sequence>
<dbReference type="Proteomes" id="UP000721844">
    <property type="component" value="Unassembled WGS sequence"/>
</dbReference>
<evidence type="ECO:0000256" key="2">
    <source>
        <dbReference type="ARBA" id="ARBA00022692"/>
    </source>
</evidence>
<evidence type="ECO:0000259" key="6">
    <source>
        <dbReference type="PROSITE" id="PS50850"/>
    </source>
</evidence>
<feature type="transmembrane region" description="Helical" evidence="5">
    <location>
        <begin position="84"/>
        <end position="103"/>
    </location>
</feature>
<dbReference type="Pfam" id="PF07690">
    <property type="entry name" value="MFS_1"/>
    <property type="match status" value="1"/>
</dbReference>
<dbReference type="EMBL" id="JAESVA010000002">
    <property type="protein sequence ID" value="MCB8879533.1"/>
    <property type="molecule type" value="Genomic_DNA"/>
</dbReference>
<feature type="transmembrane region" description="Helical" evidence="5">
    <location>
        <begin position="437"/>
        <end position="457"/>
    </location>
</feature>
<evidence type="ECO:0000256" key="4">
    <source>
        <dbReference type="ARBA" id="ARBA00023136"/>
    </source>
</evidence>
<feature type="transmembrane region" description="Helical" evidence="5">
    <location>
        <begin position="405"/>
        <end position="425"/>
    </location>
</feature>
<name>A0A963Z0D6_9PROT</name>
<feature type="transmembrane region" description="Helical" evidence="5">
    <location>
        <begin position="269"/>
        <end position="292"/>
    </location>
</feature>
<evidence type="ECO:0000313" key="8">
    <source>
        <dbReference type="Proteomes" id="UP000721844"/>
    </source>
</evidence>
<dbReference type="PANTHER" id="PTHR23501:SF154">
    <property type="entry name" value="MULTIDRUG-EFFLUX TRANSPORTER RV1634-RELATED"/>
    <property type="match status" value="1"/>
</dbReference>
<feature type="transmembrane region" description="Helical" evidence="5">
    <location>
        <begin position="333"/>
        <end position="353"/>
    </location>
</feature>
<dbReference type="GO" id="GO:0005886">
    <property type="term" value="C:plasma membrane"/>
    <property type="evidence" value="ECO:0007669"/>
    <property type="project" value="TreeGrafter"/>
</dbReference>
<dbReference type="Gene3D" id="1.20.1250.20">
    <property type="entry name" value="MFS general substrate transporter like domains"/>
    <property type="match status" value="1"/>
</dbReference>
<keyword evidence="2 5" id="KW-0812">Transmembrane</keyword>
<comment type="caution">
    <text evidence="7">The sequence shown here is derived from an EMBL/GenBank/DDBJ whole genome shotgun (WGS) entry which is preliminary data.</text>
</comment>
<keyword evidence="4 5" id="KW-0472">Membrane</keyword>
<dbReference type="InterPro" id="IPR011701">
    <property type="entry name" value="MFS"/>
</dbReference>
<protein>
    <submittedName>
        <fullName evidence="7">MFS transporter</fullName>
    </submittedName>
</protein>
<dbReference type="SUPFAM" id="SSF103473">
    <property type="entry name" value="MFS general substrate transporter"/>
    <property type="match status" value="1"/>
</dbReference>
<feature type="transmembrane region" description="Helical" evidence="5">
    <location>
        <begin position="109"/>
        <end position="130"/>
    </location>
</feature>
<evidence type="ECO:0000256" key="3">
    <source>
        <dbReference type="ARBA" id="ARBA00022989"/>
    </source>
</evidence>
<dbReference type="GO" id="GO:0022857">
    <property type="term" value="F:transmembrane transporter activity"/>
    <property type="evidence" value="ECO:0007669"/>
    <property type="project" value="InterPro"/>
</dbReference>
<dbReference type="PRINTS" id="PR01036">
    <property type="entry name" value="TCRTETB"/>
</dbReference>
<feature type="domain" description="Major facilitator superfamily (MFS) profile" evidence="6">
    <location>
        <begin position="19"/>
        <end position="462"/>
    </location>
</feature>
<keyword evidence="3 5" id="KW-1133">Transmembrane helix</keyword>
<feature type="transmembrane region" description="Helical" evidence="5">
    <location>
        <begin position="169"/>
        <end position="189"/>
    </location>
</feature>
<feature type="transmembrane region" description="Helical" evidence="5">
    <location>
        <begin position="210"/>
        <end position="226"/>
    </location>
</feature>
<dbReference type="RefSeq" id="WP_227306168.1">
    <property type="nucleotide sequence ID" value="NZ_JAESVA010000002.1"/>
</dbReference>
<dbReference type="InterPro" id="IPR036259">
    <property type="entry name" value="MFS_trans_sf"/>
</dbReference>
<evidence type="ECO:0000256" key="1">
    <source>
        <dbReference type="ARBA" id="ARBA00004141"/>
    </source>
</evidence>
<dbReference type="PANTHER" id="PTHR23501">
    <property type="entry name" value="MAJOR FACILITATOR SUPERFAMILY"/>
    <property type="match status" value="1"/>
</dbReference>